<proteinExistence type="predicted"/>
<accession>A0A0J0XT81</accession>
<dbReference type="OrthoDB" id="2147163at2759"/>
<gene>
    <name evidence="2" type="ORF">CC85DRAFT_242726</name>
</gene>
<dbReference type="GeneID" id="28980871"/>
<evidence type="ECO:0000313" key="3">
    <source>
        <dbReference type="Proteomes" id="UP000053611"/>
    </source>
</evidence>
<protein>
    <recommendedName>
        <fullName evidence="1">Dienelactone hydrolase domain-containing protein</fullName>
    </recommendedName>
</protein>
<name>A0A0J0XT81_9TREE</name>
<dbReference type="InterPro" id="IPR002925">
    <property type="entry name" value="Dienelactn_hydro"/>
</dbReference>
<dbReference type="AlphaFoldDB" id="A0A0J0XT81"/>
<dbReference type="GO" id="GO:0016787">
    <property type="term" value="F:hydrolase activity"/>
    <property type="evidence" value="ECO:0007669"/>
    <property type="project" value="InterPro"/>
</dbReference>
<dbReference type="Gene3D" id="3.40.50.1820">
    <property type="entry name" value="alpha/beta hydrolase"/>
    <property type="match status" value="1"/>
</dbReference>
<feature type="domain" description="Dienelactone hydrolase" evidence="1">
    <location>
        <begin position="52"/>
        <end position="170"/>
    </location>
</feature>
<organism evidence="2 3">
    <name type="scientific">Cutaneotrichosporon oleaginosum</name>
    <dbReference type="NCBI Taxonomy" id="879819"/>
    <lineage>
        <taxon>Eukaryota</taxon>
        <taxon>Fungi</taxon>
        <taxon>Dikarya</taxon>
        <taxon>Basidiomycota</taxon>
        <taxon>Agaricomycotina</taxon>
        <taxon>Tremellomycetes</taxon>
        <taxon>Trichosporonales</taxon>
        <taxon>Trichosporonaceae</taxon>
        <taxon>Cutaneotrichosporon</taxon>
    </lineage>
</organism>
<dbReference type="Proteomes" id="UP000053611">
    <property type="component" value="Unassembled WGS sequence"/>
</dbReference>
<keyword evidence="3" id="KW-1185">Reference proteome</keyword>
<dbReference type="PANTHER" id="PTHR47668">
    <property type="entry name" value="DIENELACTONE HYDROLASE FAMILY PROTEIN (AFU_ORTHOLOGUE AFUA_6G01940)"/>
    <property type="match status" value="1"/>
</dbReference>
<dbReference type="RefSeq" id="XP_018280787.1">
    <property type="nucleotide sequence ID" value="XM_018420268.1"/>
</dbReference>
<dbReference type="PANTHER" id="PTHR47668:SF1">
    <property type="entry name" value="DIENELACTONE HYDROLASE DOMAIN-CONTAINING PROTEIN-RELATED"/>
    <property type="match status" value="1"/>
</dbReference>
<dbReference type="SUPFAM" id="SSF53474">
    <property type="entry name" value="alpha/beta-Hydrolases"/>
    <property type="match status" value="1"/>
</dbReference>
<evidence type="ECO:0000259" key="1">
    <source>
        <dbReference type="Pfam" id="PF01738"/>
    </source>
</evidence>
<sequence length="172" mass="19124">MPDFLHGSYATADMFSGTPEGDEKKNKYFSGFPAIPHTQSEQIGAALAEIKAKYPHVGTVGYCWGWKATTTAKDVNDFTAIATCHPSFIDVEDAEKVNVPVCLLPSKDEDKKTVNEVYERLEKKNPGQNTLKWYDNDVHGWAAARGDLSGNEHTKAYQEAYADLLTFFKAKL</sequence>
<evidence type="ECO:0000313" key="2">
    <source>
        <dbReference type="EMBL" id="KLT44296.1"/>
    </source>
</evidence>
<dbReference type="InterPro" id="IPR029058">
    <property type="entry name" value="AB_hydrolase_fold"/>
</dbReference>
<dbReference type="EMBL" id="KQ087188">
    <property type="protein sequence ID" value="KLT44296.1"/>
    <property type="molecule type" value="Genomic_DNA"/>
</dbReference>
<dbReference type="STRING" id="879819.A0A0J0XT81"/>
<dbReference type="Pfam" id="PF01738">
    <property type="entry name" value="DLH"/>
    <property type="match status" value="1"/>
</dbReference>
<reference evidence="2 3" key="1">
    <citation type="submission" date="2015-03" db="EMBL/GenBank/DDBJ databases">
        <title>Genomics and transcriptomics of the oil-accumulating basidiomycete yeast T. oleaginosus allow insights into substrate utilization and the diverse evolutionary trajectories of mating systems in fungi.</title>
        <authorList>
            <consortium name="DOE Joint Genome Institute"/>
            <person name="Kourist R."/>
            <person name="Kracht O."/>
            <person name="Bracharz F."/>
            <person name="Lipzen A."/>
            <person name="Nolan M."/>
            <person name="Ohm R."/>
            <person name="Grigoriev I."/>
            <person name="Sun S."/>
            <person name="Heitman J."/>
            <person name="Bruck T."/>
            <person name="Nowrousian M."/>
        </authorList>
    </citation>
    <scope>NUCLEOTIDE SEQUENCE [LARGE SCALE GENOMIC DNA]</scope>
    <source>
        <strain evidence="2 3">IBC0246</strain>
    </source>
</reference>